<dbReference type="GO" id="GO:0005634">
    <property type="term" value="C:nucleus"/>
    <property type="evidence" value="ECO:0007669"/>
    <property type="project" value="TreeGrafter"/>
</dbReference>
<dbReference type="PANTHER" id="PTHR45990">
    <property type="entry name" value="DNA REPAIR PROTEIN REV1"/>
    <property type="match status" value="1"/>
</dbReference>
<dbReference type="PANTHER" id="PTHR45990:SF1">
    <property type="entry name" value="DNA REPAIR PROTEIN REV1"/>
    <property type="match status" value="1"/>
</dbReference>
<reference evidence="1" key="2">
    <citation type="submission" date="2023-05" db="EMBL/GenBank/DDBJ databases">
        <authorList>
            <person name="Schelkunov M.I."/>
        </authorList>
    </citation>
    <scope>NUCLEOTIDE SEQUENCE</scope>
    <source>
        <strain evidence="1">Hsosn_3</strain>
        <tissue evidence="1">Leaf</tissue>
    </source>
</reference>
<dbReference type="GO" id="GO:0070987">
    <property type="term" value="P:error-free translesion synthesis"/>
    <property type="evidence" value="ECO:0007669"/>
    <property type="project" value="TreeGrafter"/>
</dbReference>
<name>A0AAD8HRH5_9APIA</name>
<keyword evidence="2" id="KW-1185">Reference proteome</keyword>
<dbReference type="GO" id="GO:0017125">
    <property type="term" value="F:deoxycytidyl transferase activity"/>
    <property type="evidence" value="ECO:0007669"/>
    <property type="project" value="TreeGrafter"/>
</dbReference>
<dbReference type="AlphaFoldDB" id="A0AAD8HRH5"/>
<gene>
    <name evidence="1" type="ORF">POM88_037635</name>
</gene>
<comment type="caution">
    <text evidence="1">The sequence shown here is derived from an EMBL/GenBank/DDBJ whole genome shotgun (WGS) entry which is preliminary data.</text>
</comment>
<dbReference type="EMBL" id="JAUIZM010000008">
    <property type="protein sequence ID" value="KAK1371543.1"/>
    <property type="molecule type" value="Genomic_DNA"/>
</dbReference>
<protein>
    <submittedName>
        <fullName evidence="1">Uncharacterized protein</fullName>
    </submittedName>
</protein>
<evidence type="ECO:0000313" key="1">
    <source>
        <dbReference type="EMBL" id="KAK1371543.1"/>
    </source>
</evidence>
<sequence>MRLIFRLYKHEYNHHQIAIHTESSSRNVTSICFYLLYLISNQIQKDDGNEEAGGEVSKGEKARLREMQKLKKQKIKELLDAQNAAIDAEMNNKGKGPLKYLLQQTEIFAHFAKSGQSSQKKAKGKCLSIILTKNILRKRKMGYLGEETLGYLCSPLLKKKINSATSAIKSVLGKSEPQQDAVSISLLLIVTFYLNYIAVKNQKLHEQFDVAASTSVPEELSFGKPIFHGVSIFVDGFTIPSSQVNVQLWMHIN</sequence>
<reference evidence="1" key="1">
    <citation type="submission" date="2023-02" db="EMBL/GenBank/DDBJ databases">
        <title>Genome of toxic invasive species Heracleum sosnowskyi carries increased number of genes despite the absence of recent whole-genome duplications.</title>
        <authorList>
            <person name="Schelkunov M."/>
            <person name="Shtratnikova V."/>
            <person name="Makarenko M."/>
            <person name="Klepikova A."/>
            <person name="Omelchenko D."/>
            <person name="Novikova G."/>
            <person name="Obukhova E."/>
            <person name="Bogdanov V."/>
            <person name="Penin A."/>
            <person name="Logacheva M."/>
        </authorList>
    </citation>
    <scope>NUCLEOTIDE SEQUENCE</scope>
    <source>
        <strain evidence="1">Hsosn_3</strain>
        <tissue evidence="1">Leaf</tissue>
    </source>
</reference>
<dbReference type="Proteomes" id="UP001237642">
    <property type="component" value="Unassembled WGS sequence"/>
</dbReference>
<accession>A0AAD8HRH5</accession>
<organism evidence="1 2">
    <name type="scientific">Heracleum sosnowskyi</name>
    <dbReference type="NCBI Taxonomy" id="360622"/>
    <lineage>
        <taxon>Eukaryota</taxon>
        <taxon>Viridiplantae</taxon>
        <taxon>Streptophyta</taxon>
        <taxon>Embryophyta</taxon>
        <taxon>Tracheophyta</taxon>
        <taxon>Spermatophyta</taxon>
        <taxon>Magnoliopsida</taxon>
        <taxon>eudicotyledons</taxon>
        <taxon>Gunneridae</taxon>
        <taxon>Pentapetalae</taxon>
        <taxon>asterids</taxon>
        <taxon>campanulids</taxon>
        <taxon>Apiales</taxon>
        <taxon>Apiaceae</taxon>
        <taxon>Apioideae</taxon>
        <taxon>apioid superclade</taxon>
        <taxon>Tordylieae</taxon>
        <taxon>Tordyliinae</taxon>
        <taxon>Heracleum</taxon>
    </lineage>
</organism>
<dbReference type="GO" id="GO:0003887">
    <property type="term" value="F:DNA-directed DNA polymerase activity"/>
    <property type="evidence" value="ECO:0007669"/>
    <property type="project" value="TreeGrafter"/>
</dbReference>
<dbReference type="GO" id="GO:0042276">
    <property type="term" value="P:error-prone translesion synthesis"/>
    <property type="evidence" value="ECO:0007669"/>
    <property type="project" value="TreeGrafter"/>
</dbReference>
<proteinExistence type="predicted"/>
<evidence type="ECO:0000313" key="2">
    <source>
        <dbReference type="Proteomes" id="UP001237642"/>
    </source>
</evidence>